<sequence length="522" mass="58456">MNLLDIFDSNVRKYGNKDFLRYNNQSESYTEVYEKSLQVASFLHKNGIKPDDKVALFCYNTPSFIWFLFGAWRLGATVVPINHKLKSAELDYILRDSDTKLLLFDAALVDIVQEVTFSIPMVSTQGKVSDFFEIDTTLKDYMPLPLSDSFPLTHDSPAQILYTSGTTGAPKGCVMPHFSVYMAAQVAATTLGLSRDERLLLAMPIWHSSPLNNWFGATLYLGGTVVLLREYSPLQMLETIEREKITLYFGAPISYILPLRTVPNFGNYDLSSVRRWAYGGGPISEDISRKISLAYRSNNFYQVFGMTETGPTGIVLYPEEQLHKAGSIGKYALPSVSIKVVDEQGNEVPNGSIGEIWIKAFSCMAGYYKNPQASQDAFTDDGWYITGDIARKDKDGYLYIVDRKKDIINTGGENVYSKQVEDALLLHPDIVDAAVIGTPHHEWGETVTAILVTNKIDPISPDKIATFLGKHLPTYRIPKIYHFTDALPRTPSGKVQKFVIKEQFIAKMFTNGSMPKTDVGTR</sequence>
<dbReference type="Pfam" id="PF00501">
    <property type="entry name" value="AMP-binding"/>
    <property type="match status" value="1"/>
</dbReference>
<dbReference type="EMBL" id="FXAU01000006">
    <property type="protein sequence ID" value="SMG42823.1"/>
    <property type="molecule type" value="Genomic_DNA"/>
</dbReference>
<evidence type="ECO:0000313" key="1">
    <source>
        <dbReference type="EMBL" id="SMG42823.1"/>
    </source>
</evidence>
<name>A0A1X7KQ24_9SPHI</name>
<dbReference type="Gene3D" id="3.30.300.30">
    <property type="match status" value="1"/>
</dbReference>
<evidence type="ECO:0000313" key="2">
    <source>
        <dbReference type="Proteomes" id="UP000192980"/>
    </source>
</evidence>
<keyword evidence="2" id="KW-1185">Reference proteome</keyword>
<proteinExistence type="predicted"/>
<dbReference type="SUPFAM" id="SSF56801">
    <property type="entry name" value="Acetyl-CoA synthetase-like"/>
    <property type="match status" value="1"/>
</dbReference>
<protein>
    <submittedName>
        <fullName evidence="1">Feruloyl-CoA synthase</fullName>
    </submittedName>
</protein>
<dbReference type="InterPro" id="IPR045851">
    <property type="entry name" value="AMP-bd_C_sf"/>
</dbReference>
<dbReference type="PROSITE" id="PS00455">
    <property type="entry name" value="AMP_BINDING"/>
    <property type="match status" value="1"/>
</dbReference>
<dbReference type="InterPro" id="IPR025110">
    <property type="entry name" value="AMP-bd_C"/>
</dbReference>
<dbReference type="InterPro" id="IPR000873">
    <property type="entry name" value="AMP-dep_synth/lig_dom"/>
</dbReference>
<dbReference type="Proteomes" id="UP000192980">
    <property type="component" value="Unassembled WGS sequence"/>
</dbReference>
<dbReference type="Pfam" id="PF13193">
    <property type="entry name" value="AMP-binding_C"/>
    <property type="match status" value="1"/>
</dbReference>
<dbReference type="InterPro" id="IPR050237">
    <property type="entry name" value="ATP-dep_AMP-bd_enzyme"/>
</dbReference>
<dbReference type="RefSeq" id="WP_085473760.1">
    <property type="nucleotide sequence ID" value="NZ_CP038029.1"/>
</dbReference>
<gene>
    <name evidence="1" type="ORF">SAMN05660862_3045</name>
</gene>
<dbReference type="InterPro" id="IPR020845">
    <property type="entry name" value="AMP-binding_CS"/>
</dbReference>
<dbReference type="OrthoDB" id="9765680at2"/>
<dbReference type="PANTHER" id="PTHR43767:SF1">
    <property type="entry name" value="NONRIBOSOMAL PEPTIDE SYNTHASE PES1 (EUROFUNG)-RELATED"/>
    <property type="match status" value="1"/>
</dbReference>
<reference evidence="1 2" key="1">
    <citation type="submission" date="2017-04" db="EMBL/GenBank/DDBJ databases">
        <authorList>
            <person name="Afonso C.L."/>
            <person name="Miller P.J."/>
            <person name="Scott M.A."/>
            <person name="Spackman E."/>
            <person name="Goraichik I."/>
            <person name="Dimitrov K.M."/>
            <person name="Suarez D.L."/>
            <person name="Swayne D.E."/>
        </authorList>
    </citation>
    <scope>NUCLEOTIDE SEQUENCE [LARGE SCALE GENOMIC DNA]</scope>
    <source>
        <strain evidence="1 2">DSM 22418</strain>
    </source>
</reference>
<dbReference type="PANTHER" id="PTHR43767">
    <property type="entry name" value="LONG-CHAIN-FATTY-ACID--COA LIGASE"/>
    <property type="match status" value="1"/>
</dbReference>
<dbReference type="Gene3D" id="3.40.50.12780">
    <property type="entry name" value="N-terminal domain of ligase-like"/>
    <property type="match status" value="1"/>
</dbReference>
<accession>A0A1X7KQ24</accession>
<organism evidence="1 2">
    <name type="scientific">Sphingobacterium psychroaquaticum</name>
    <dbReference type="NCBI Taxonomy" id="561061"/>
    <lineage>
        <taxon>Bacteria</taxon>
        <taxon>Pseudomonadati</taxon>
        <taxon>Bacteroidota</taxon>
        <taxon>Sphingobacteriia</taxon>
        <taxon>Sphingobacteriales</taxon>
        <taxon>Sphingobacteriaceae</taxon>
        <taxon>Sphingobacterium</taxon>
    </lineage>
</organism>
<dbReference type="InterPro" id="IPR042099">
    <property type="entry name" value="ANL_N_sf"/>
</dbReference>
<dbReference type="AlphaFoldDB" id="A0A1X7KQ24"/>
<dbReference type="STRING" id="561061.SAMN05660862_3045"/>
<dbReference type="GO" id="GO:0016878">
    <property type="term" value="F:acid-thiol ligase activity"/>
    <property type="evidence" value="ECO:0007669"/>
    <property type="project" value="UniProtKB-ARBA"/>
</dbReference>